<dbReference type="GO" id="GO:0005886">
    <property type="term" value="C:plasma membrane"/>
    <property type="evidence" value="ECO:0007669"/>
    <property type="project" value="UniProtKB-SubCell"/>
</dbReference>
<comment type="caution">
    <text evidence="10">The sequence shown here is derived from an EMBL/GenBank/DDBJ whole genome shotgun (WGS) entry which is preliminary data.</text>
</comment>
<sequence>MRKLSLAALLAALAAPNSALGADLNIIAQVADGGGAIVLTLGLSILFLAVTIERLVNFRARNIVPDGLIERVKPLWAAQEFGKLQQLLADQDNTLARVIAYIVAQRHHGYAVVSSGAGDIASIELRHQQQKAYALAIVATVAPIVGLLGTVVGMIEAFHVIAFSEGMGNPALLAGGISKALINTACGLAVALPSLAMHHFFKNRQAFFGLALEKNVNGLINEWFLGSDAPPQSLHVVAHAN</sequence>
<comment type="subcellular location">
    <subcellularLocation>
        <location evidence="1">Cell membrane</location>
        <topology evidence="1">Multi-pass membrane protein</topology>
    </subcellularLocation>
    <subcellularLocation>
        <location evidence="6">Membrane</location>
        <topology evidence="6">Multi-pass membrane protein</topology>
    </subcellularLocation>
</comment>
<evidence type="ECO:0000313" key="10">
    <source>
        <dbReference type="EMBL" id="MYM87840.1"/>
    </source>
</evidence>
<dbReference type="AlphaFoldDB" id="A0A845G2H8"/>
<proteinExistence type="inferred from homology"/>
<organism evidence="10 11">
    <name type="scientific">Duganella vulcania</name>
    <dbReference type="NCBI Taxonomy" id="2692166"/>
    <lineage>
        <taxon>Bacteria</taxon>
        <taxon>Pseudomonadati</taxon>
        <taxon>Pseudomonadota</taxon>
        <taxon>Betaproteobacteria</taxon>
        <taxon>Burkholderiales</taxon>
        <taxon>Oxalobacteraceae</taxon>
        <taxon>Telluria group</taxon>
        <taxon>Duganella</taxon>
    </lineage>
</organism>
<feature type="transmembrane region" description="Helical" evidence="7">
    <location>
        <begin position="31"/>
        <end position="52"/>
    </location>
</feature>
<evidence type="ECO:0000256" key="1">
    <source>
        <dbReference type="ARBA" id="ARBA00004651"/>
    </source>
</evidence>
<dbReference type="Pfam" id="PF01618">
    <property type="entry name" value="MotA_ExbB"/>
    <property type="match status" value="1"/>
</dbReference>
<dbReference type="PANTHER" id="PTHR30625">
    <property type="entry name" value="PROTEIN TOLQ"/>
    <property type="match status" value="1"/>
</dbReference>
<evidence type="ECO:0000256" key="8">
    <source>
        <dbReference type="SAM" id="SignalP"/>
    </source>
</evidence>
<evidence type="ECO:0000256" key="5">
    <source>
        <dbReference type="ARBA" id="ARBA00023136"/>
    </source>
</evidence>
<feature type="domain" description="MotA/TolQ/ExbB proton channel" evidence="9">
    <location>
        <begin position="124"/>
        <end position="205"/>
    </location>
</feature>
<evidence type="ECO:0000256" key="4">
    <source>
        <dbReference type="ARBA" id="ARBA00022989"/>
    </source>
</evidence>
<protein>
    <recommendedName>
        <fullName evidence="9">MotA/TolQ/ExbB proton channel domain-containing protein</fullName>
    </recommendedName>
</protein>
<dbReference type="InterPro" id="IPR002898">
    <property type="entry name" value="MotA_ExbB_proton_chnl"/>
</dbReference>
<dbReference type="Proteomes" id="UP000470302">
    <property type="component" value="Unassembled WGS sequence"/>
</dbReference>
<reference evidence="10 11" key="1">
    <citation type="submission" date="2020-01" db="EMBL/GenBank/DDBJ databases">
        <title>Novel species isolated from a subtropical stream in China.</title>
        <authorList>
            <person name="Lu H."/>
        </authorList>
    </citation>
    <scope>NUCLEOTIDE SEQUENCE [LARGE SCALE GENOMIC DNA]</scope>
    <source>
        <strain evidence="10 11">FT82W</strain>
    </source>
</reference>
<feature type="chain" id="PRO_5032961687" description="MotA/TolQ/ExbB proton channel domain-containing protein" evidence="8">
    <location>
        <begin position="22"/>
        <end position="241"/>
    </location>
</feature>
<evidence type="ECO:0000256" key="6">
    <source>
        <dbReference type="RuleBase" id="RU004057"/>
    </source>
</evidence>
<dbReference type="GO" id="GO:0017038">
    <property type="term" value="P:protein import"/>
    <property type="evidence" value="ECO:0007669"/>
    <property type="project" value="TreeGrafter"/>
</dbReference>
<keyword evidence="3 7" id="KW-0812">Transmembrane</keyword>
<keyword evidence="6" id="KW-0813">Transport</keyword>
<evidence type="ECO:0000313" key="11">
    <source>
        <dbReference type="Proteomes" id="UP000470302"/>
    </source>
</evidence>
<keyword evidence="2" id="KW-1003">Cell membrane</keyword>
<feature type="transmembrane region" description="Helical" evidence="7">
    <location>
        <begin position="181"/>
        <end position="201"/>
    </location>
</feature>
<keyword evidence="6" id="KW-0653">Protein transport</keyword>
<evidence type="ECO:0000256" key="7">
    <source>
        <dbReference type="SAM" id="Phobius"/>
    </source>
</evidence>
<dbReference type="InterPro" id="IPR050790">
    <property type="entry name" value="ExbB/TolQ_transport"/>
</dbReference>
<dbReference type="PANTHER" id="PTHR30625:SF11">
    <property type="entry name" value="MOTA_TOLQ_EXBB PROTON CHANNEL DOMAIN-CONTAINING PROTEIN"/>
    <property type="match status" value="1"/>
</dbReference>
<accession>A0A845G2H8</accession>
<name>A0A845G2H8_9BURK</name>
<evidence type="ECO:0000256" key="3">
    <source>
        <dbReference type="ARBA" id="ARBA00022692"/>
    </source>
</evidence>
<comment type="similarity">
    <text evidence="6">Belongs to the exbB/tolQ family.</text>
</comment>
<dbReference type="EMBL" id="WWCW01000032">
    <property type="protein sequence ID" value="MYM87840.1"/>
    <property type="molecule type" value="Genomic_DNA"/>
</dbReference>
<keyword evidence="4 7" id="KW-1133">Transmembrane helix</keyword>
<feature type="signal peptide" evidence="8">
    <location>
        <begin position="1"/>
        <end position="21"/>
    </location>
</feature>
<evidence type="ECO:0000259" key="9">
    <source>
        <dbReference type="Pfam" id="PF01618"/>
    </source>
</evidence>
<keyword evidence="5 7" id="KW-0472">Membrane</keyword>
<keyword evidence="8" id="KW-0732">Signal</keyword>
<evidence type="ECO:0000256" key="2">
    <source>
        <dbReference type="ARBA" id="ARBA00022475"/>
    </source>
</evidence>
<gene>
    <name evidence="10" type="ORF">GTP91_11685</name>
</gene>
<dbReference type="RefSeq" id="WP_161096943.1">
    <property type="nucleotide sequence ID" value="NZ_WWCW01000032.1"/>
</dbReference>
<feature type="transmembrane region" description="Helical" evidence="7">
    <location>
        <begin position="132"/>
        <end position="161"/>
    </location>
</feature>